<dbReference type="SUPFAM" id="SSF48498">
    <property type="entry name" value="Tetracyclin repressor-like, C-terminal domain"/>
    <property type="match status" value="1"/>
</dbReference>
<dbReference type="NCBIfam" id="NF001978">
    <property type="entry name" value="PRK00767.1"/>
    <property type="match status" value="1"/>
</dbReference>
<dbReference type="PANTHER" id="PTHR30055:SF234">
    <property type="entry name" value="HTH-TYPE TRANSCRIPTIONAL REGULATOR BETI"/>
    <property type="match status" value="1"/>
</dbReference>
<dbReference type="InterPro" id="IPR036271">
    <property type="entry name" value="Tet_transcr_reg_TetR-rel_C_sf"/>
</dbReference>
<evidence type="ECO:0000256" key="1">
    <source>
        <dbReference type="ARBA" id="ARBA00004719"/>
    </source>
</evidence>
<proteinExistence type="inferred from homology"/>
<evidence type="ECO:0000256" key="6">
    <source>
        <dbReference type="ARBA" id="ARBA00024936"/>
    </source>
</evidence>
<gene>
    <name evidence="7 10" type="primary">betI</name>
    <name evidence="10" type="ORF">ACFO1V_12745</name>
</gene>
<evidence type="ECO:0000313" key="10">
    <source>
        <dbReference type="EMBL" id="MFC4626063.1"/>
    </source>
</evidence>
<keyword evidence="11" id="KW-1185">Reference proteome</keyword>
<dbReference type="InterPro" id="IPR050109">
    <property type="entry name" value="HTH-type_TetR-like_transc_reg"/>
</dbReference>
<organism evidence="10 11">
    <name type="scientific">Daeguia caeni</name>
    <dbReference type="NCBI Taxonomy" id="439612"/>
    <lineage>
        <taxon>Bacteria</taxon>
        <taxon>Pseudomonadati</taxon>
        <taxon>Pseudomonadota</taxon>
        <taxon>Alphaproteobacteria</taxon>
        <taxon>Hyphomicrobiales</taxon>
        <taxon>Brucellaceae</taxon>
        <taxon>Daeguia</taxon>
    </lineage>
</organism>
<evidence type="ECO:0000256" key="4">
    <source>
        <dbReference type="ARBA" id="ARBA00023125"/>
    </source>
</evidence>
<keyword evidence="3 7" id="KW-0805">Transcription regulation</keyword>
<dbReference type="InterPro" id="IPR039538">
    <property type="entry name" value="BetI_C"/>
</dbReference>
<dbReference type="PROSITE" id="PS50977">
    <property type="entry name" value="HTH_TETR_2"/>
    <property type="match status" value="1"/>
</dbReference>
<keyword evidence="2 7" id="KW-0678">Repressor</keyword>
<dbReference type="PANTHER" id="PTHR30055">
    <property type="entry name" value="HTH-TYPE TRANSCRIPTIONAL REGULATOR RUTR"/>
    <property type="match status" value="1"/>
</dbReference>
<dbReference type="HAMAP" id="MF_00768">
    <property type="entry name" value="HTH_type_BetI"/>
    <property type="match status" value="1"/>
</dbReference>
<dbReference type="Pfam" id="PF00440">
    <property type="entry name" value="TetR_N"/>
    <property type="match status" value="1"/>
</dbReference>
<dbReference type="InterPro" id="IPR017757">
    <property type="entry name" value="Tscrpt_rep_BetI"/>
</dbReference>
<comment type="caution">
    <text evidence="10">The sequence shown here is derived from an EMBL/GenBank/DDBJ whole genome shotgun (WGS) entry which is preliminary data.</text>
</comment>
<dbReference type="RefSeq" id="WP_374832728.1">
    <property type="nucleotide sequence ID" value="NZ_JBHEEZ010000018.1"/>
</dbReference>
<evidence type="ECO:0000256" key="3">
    <source>
        <dbReference type="ARBA" id="ARBA00023015"/>
    </source>
</evidence>
<protein>
    <recommendedName>
        <fullName evidence="7">HTH-type transcriptional regulator BetI</fullName>
    </recommendedName>
</protein>
<dbReference type="InterPro" id="IPR023772">
    <property type="entry name" value="DNA-bd_HTH_TetR-type_CS"/>
</dbReference>
<keyword evidence="4 7" id="KW-0238">DNA-binding</keyword>
<accession>A0ABV9H756</accession>
<dbReference type="Gene3D" id="1.10.357.10">
    <property type="entry name" value="Tetracycline Repressor, domain 2"/>
    <property type="match status" value="1"/>
</dbReference>
<dbReference type="EMBL" id="JBHSEL010000121">
    <property type="protein sequence ID" value="MFC4626063.1"/>
    <property type="molecule type" value="Genomic_DNA"/>
</dbReference>
<feature type="DNA-binding region" description="H-T-H motif" evidence="7 8">
    <location>
        <begin position="31"/>
        <end position="50"/>
    </location>
</feature>
<sequence>MPKIGMEPVRRRELIDAAIRTIGQRGSLDVTVAQIAHEAGVSPALAHHYFGGKDKLILATMRHLLRELEKDSRAAMRRAATPRARIAAIIAVNFATAQFAPETVSAWLTFYVHAQQSEDTRRLLRVYAKRLHSNLVFALRQLTDRDHANLIAEGAAALIDGLYIRHALGSEGRETATAIQLVQNYVDVQLAMRSQAWKQIL</sequence>
<reference evidence="11" key="1">
    <citation type="journal article" date="2019" name="Int. J. Syst. Evol. Microbiol.">
        <title>The Global Catalogue of Microorganisms (GCM) 10K type strain sequencing project: providing services to taxonomists for standard genome sequencing and annotation.</title>
        <authorList>
            <consortium name="The Broad Institute Genomics Platform"/>
            <consortium name="The Broad Institute Genome Sequencing Center for Infectious Disease"/>
            <person name="Wu L."/>
            <person name="Ma J."/>
        </authorList>
    </citation>
    <scope>NUCLEOTIDE SEQUENCE [LARGE SCALE GENOMIC DNA]</scope>
    <source>
        <strain evidence="11">CGMCC 1.15731</strain>
    </source>
</reference>
<evidence type="ECO:0000256" key="8">
    <source>
        <dbReference type="PROSITE-ProRule" id="PRU00335"/>
    </source>
</evidence>
<dbReference type="Pfam" id="PF13977">
    <property type="entry name" value="TetR_C_6"/>
    <property type="match status" value="1"/>
</dbReference>
<dbReference type="PRINTS" id="PR00455">
    <property type="entry name" value="HTHTETR"/>
</dbReference>
<dbReference type="NCBIfam" id="TIGR03384">
    <property type="entry name" value="betaine_BetI"/>
    <property type="match status" value="1"/>
</dbReference>
<dbReference type="PROSITE" id="PS01081">
    <property type="entry name" value="HTH_TETR_1"/>
    <property type="match status" value="1"/>
</dbReference>
<evidence type="ECO:0000256" key="5">
    <source>
        <dbReference type="ARBA" id="ARBA00023163"/>
    </source>
</evidence>
<comment type="pathway">
    <text evidence="1 7">Amine and polyamine biosynthesis; betaine biosynthesis via choline pathway [regulation].</text>
</comment>
<evidence type="ECO:0000259" key="9">
    <source>
        <dbReference type="PROSITE" id="PS50977"/>
    </source>
</evidence>
<name>A0ABV9H756_9HYPH</name>
<comment type="function">
    <text evidence="7">Repressor involved in choline regulation of the bet genes.</text>
</comment>
<evidence type="ECO:0000256" key="7">
    <source>
        <dbReference type="HAMAP-Rule" id="MF_00768"/>
    </source>
</evidence>
<evidence type="ECO:0000256" key="2">
    <source>
        <dbReference type="ARBA" id="ARBA00022491"/>
    </source>
</evidence>
<dbReference type="InterPro" id="IPR009057">
    <property type="entry name" value="Homeodomain-like_sf"/>
</dbReference>
<feature type="domain" description="HTH tetR-type" evidence="9">
    <location>
        <begin position="8"/>
        <end position="68"/>
    </location>
</feature>
<dbReference type="Proteomes" id="UP001596042">
    <property type="component" value="Unassembled WGS sequence"/>
</dbReference>
<dbReference type="SUPFAM" id="SSF46689">
    <property type="entry name" value="Homeodomain-like"/>
    <property type="match status" value="1"/>
</dbReference>
<dbReference type="InterPro" id="IPR001647">
    <property type="entry name" value="HTH_TetR"/>
</dbReference>
<comment type="function">
    <text evidence="6">Repressor involved in the biosynthesis of the osmoprotectant glycine betaine. It represses transcription of the choline transporter BetT and the genes of BetAB involved in the synthesis of glycine betaine.</text>
</comment>
<evidence type="ECO:0000313" key="11">
    <source>
        <dbReference type="Proteomes" id="UP001596042"/>
    </source>
</evidence>
<keyword evidence="5 7" id="KW-0804">Transcription</keyword>